<organism evidence="3 5">
    <name type="scientific">Bursaphelenchus xylophilus</name>
    <name type="common">Pinewood nematode worm</name>
    <name type="synonym">Aphelenchoides xylophilus</name>
    <dbReference type="NCBI Taxonomy" id="6326"/>
    <lineage>
        <taxon>Eukaryota</taxon>
        <taxon>Metazoa</taxon>
        <taxon>Ecdysozoa</taxon>
        <taxon>Nematoda</taxon>
        <taxon>Chromadorea</taxon>
        <taxon>Rhabditida</taxon>
        <taxon>Tylenchina</taxon>
        <taxon>Tylenchomorpha</taxon>
        <taxon>Aphelenchoidea</taxon>
        <taxon>Aphelenchoididae</taxon>
        <taxon>Bursaphelenchus</taxon>
    </lineage>
</organism>
<protein>
    <submittedName>
        <fullName evidence="2">(pine wood nematode) hypothetical protein</fullName>
    </submittedName>
</protein>
<dbReference type="Proteomes" id="UP000659654">
    <property type="component" value="Unassembled WGS sequence"/>
</dbReference>
<gene>
    <name evidence="2" type="ORF">BXYJ_LOCUS548</name>
</gene>
<dbReference type="EMBL" id="CAJFDI010000001">
    <property type="protein sequence ID" value="CAD5208312.1"/>
    <property type="molecule type" value="Genomic_DNA"/>
</dbReference>
<dbReference type="Proteomes" id="UP000582659">
    <property type="component" value="Unassembled WGS sequence"/>
</dbReference>
<dbReference type="EMBL" id="CAJFCV020000001">
    <property type="protein sequence ID" value="CAG9080991.1"/>
    <property type="molecule type" value="Genomic_DNA"/>
</dbReference>
<reference evidence="2" key="2">
    <citation type="submission" date="2020-09" db="EMBL/GenBank/DDBJ databases">
        <authorList>
            <person name="Kikuchi T."/>
        </authorList>
    </citation>
    <scope>NUCLEOTIDE SEQUENCE</scope>
    <source>
        <strain evidence="2">Ka4C1</strain>
    </source>
</reference>
<dbReference type="AlphaFoldDB" id="A0A1I7SNW8"/>
<feature type="region of interest" description="Disordered" evidence="1">
    <location>
        <begin position="65"/>
        <end position="99"/>
    </location>
</feature>
<keyword evidence="4" id="KW-1185">Reference proteome</keyword>
<accession>A0A1I7SNW8</accession>
<proteinExistence type="predicted"/>
<reference evidence="5" key="1">
    <citation type="submission" date="2016-11" db="UniProtKB">
        <authorList>
            <consortium name="WormBaseParasite"/>
        </authorList>
    </citation>
    <scope>IDENTIFICATION</scope>
</reference>
<dbReference type="Proteomes" id="UP000095284">
    <property type="component" value="Unplaced"/>
</dbReference>
<evidence type="ECO:0000313" key="4">
    <source>
        <dbReference type="Proteomes" id="UP000659654"/>
    </source>
</evidence>
<dbReference type="WBParaSite" id="BXY_1475800.1">
    <property type="protein sequence ID" value="BXY_1475800.1"/>
    <property type="gene ID" value="BXY_1475800"/>
</dbReference>
<sequence length="134" mass="14444">MYLRQAPASRGLDVAATLRVANNALARVILPQARAGCARALPSVNEGPRASATFHQLKAARQRYLPSTKGHAPALPPVNERPRASTTSRQRKAARQRYVSSANFDRSTVLWTLPRPSASAQCAAALYSNIAKVP</sequence>
<name>A0A1I7SNW8_BURXY</name>
<evidence type="ECO:0000313" key="3">
    <source>
        <dbReference type="Proteomes" id="UP000095284"/>
    </source>
</evidence>
<evidence type="ECO:0000313" key="2">
    <source>
        <dbReference type="EMBL" id="CAD5208312.1"/>
    </source>
</evidence>
<evidence type="ECO:0000313" key="5">
    <source>
        <dbReference type="WBParaSite" id="BXY_1475800.1"/>
    </source>
</evidence>
<evidence type="ECO:0000256" key="1">
    <source>
        <dbReference type="SAM" id="MobiDB-lite"/>
    </source>
</evidence>